<evidence type="ECO:0000313" key="2">
    <source>
        <dbReference type="Proteomes" id="UP000186132"/>
    </source>
</evidence>
<reference evidence="1 2" key="1">
    <citation type="submission" date="2016-11" db="EMBL/GenBank/DDBJ databases">
        <authorList>
            <person name="Jaros S."/>
            <person name="Januszkiewicz K."/>
            <person name="Wedrychowicz H."/>
        </authorList>
    </citation>
    <scope>NUCLEOTIDE SEQUENCE [LARGE SCALE GENOMIC DNA]</scope>
    <source>
        <strain evidence="1 2">DSM 45627</strain>
    </source>
</reference>
<name>A0A1M5RRU1_9ACTN</name>
<dbReference type="Proteomes" id="UP000186132">
    <property type="component" value="Unassembled WGS sequence"/>
</dbReference>
<dbReference type="EMBL" id="FQVU01000005">
    <property type="protein sequence ID" value="SHH29005.1"/>
    <property type="molecule type" value="Genomic_DNA"/>
</dbReference>
<evidence type="ECO:0000313" key="1">
    <source>
        <dbReference type="EMBL" id="SHH29005.1"/>
    </source>
</evidence>
<proteinExistence type="predicted"/>
<dbReference type="AlphaFoldDB" id="A0A1M5RRU1"/>
<dbReference type="STRING" id="1206085.SAMN05443575_3628"/>
<sequence>MLDDATVRSVFDRRSAVGALRAAYGADAAVARFPPRRMARGDHGWLRTFGGVPGGDRRSESTIRR</sequence>
<gene>
    <name evidence="1" type="ORF">SAMN05443575_3628</name>
</gene>
<protein>
    <submittedName>
        <fullName evidence="1">Uncharacterized protein</fullName>
    </submittedName>
</protein>
<accession>A0A1M5RRU1</accession>
<organism evidence="1 2">
    <name type="scientific">Jatrophihabitans endophyticus</name>
    <dbReference type="NCBI Taxonomy" id="1206085"/>
    <lineage>
        <taxon>Bacteria</taxon>
        <taxon>Bacillati</taxon>
        <taxon>Actinomycetota</taxon>
        <taxon>Actinomycetes</taxon>
        <taxon>Jatrophihabitantales</taxon>
        <taxon>Jatrophihabitantaceae</taxon>
        <taxon>Jatrophihabitans</taxon>
    </lineage>
</organism>
<keyword evidence="2" id="KW-1185">Reference proteome</keyword>